<sequence length="253" mass="26082">MYGTPEPDEPDVFNMYDTLAADAADEPLASPGRQAVAATDVFDMYGDPEVASNTAPVAANNPFNIFEMYDSLDPAAGKTDHDVFDMYGPPASIAATAGTATVRPDALDIFDMYDATPTTPAIQAPAEYGEVPGTGDPLTGPGDVAAAGGSFVFDMYSAADGPHAETAPSVARDAPQVVPPSPASSALSSSISDDAAYTDATDSEDISEDASAEFEAVAPPSTVHVDRPSSAAILAALPEYLFELGDEDDEDED</sequence>
<dbReference type="Proteomes" id="UP000054270">
    <property type="component" value="Unassembled WGS sequence"/>
</dbReference>
<feature type="compositionally biased region" description="Acidic residues" evidence="1">
    <location>
        <begin position="201"/>
        <end position="212"/>
    </location>
</feature>
<accession>A0A0D2P4X3</accession>
<feature type="compositionally biased region" description="Low complexity" evidence="1">
    <location>
        <begin position="183"/>
        <end position="200"/>
    </location>
</feature>
<feature type="region of interest" description="Disordered" evidence="1">
    <location>
        <begin position="162"/>
        <end position="213"/>
    </location>
</feature>
<reference evidence="3" key="1">
    <citation type="submission" date="2014-04" db="EMBL/GenBank/DDBJ databases">
        <title>Evolutionary Origins and Diversification of the Mycorrhizal Mutualists.</title>
        <authorList>
            <consortium name="DOE Joint Genome Institute"/>
            <consortium name="Mycorrhizal Genomics Consortium"/>
            <person name="Kohler A."/>
            <person name="Kuo A."/>
            <person name="Nagy L.G."/>
            <person name="Floudas D."/>
            <person name="Copeland A."/>
            <person name="Barry K.W."/>
            <person name="Cichocki N."/>
            <person name="Veneault-Fourrey C."/>
            <person name="LaButti K."/>
            <person name="Lindquist E.A."/>
            <person name="Lipzen A."/>
            <person name="Lundell T."/>
            <person name="Morin E."/>
            <person name="Murat C."/>
            <person name="Riley R."/>
            <person name="Ohm R."/>
            <person name="Sun H."/>
            <person name="Tunlid A."/>
            <person name="Henrissat B."/>
            <person name="Grigoriev I.V."/>
            <person name="Hibbett D.S."/>
            <person name="Martin F."/>
        </authorList>
    </citation>
    <scope>NUCLEOTIDE SEQUENCE [LARGE SCALE GENOMIC DNA]</scope>
    <source>
        <strain evidence="3">FD-334 SS-4</strain>
    </source>
</reference>
<protein>
    <submittedName>
        <fullName evidence="2">Uncharacterized protein</fullName>
    </submittedName>
</protein>
<organism evidence="2 3">
    <name type="scientific">Hypholoma sublateritium (strain FD-334 SS-4)</name>
    <dbReference type="NCBI Taxonomy" id="945553"/>
    <lineage>
        <taxon>Eukaryota</taxon>
        <taxon>Fungi</taxon>
        <taxon>Dikarya</taxon>
        <taxon>Basidiomycota</taxon>
        <taxon>Agaricomycotina</taxon>
        <taxon>Agaricomycetes</taxon>
        <taxon>Agaricomycetidae</taxon>
        <taxon>Agaricales</taxon>
        <taxon>Agaricineae</taxon>
        <taxon>Strophariaceae</taxon>
        <taxon>Hypholoma</taxon>
    </lineage>
</organism>
<dbReference type="EMBL" id="KN817642">
    <property type="protein sequence ID" value="KJA15510.1"/>
    <property type="molecule type" value="Genomic_DNA"/>
</dbReference>
<name>A0A0D2P4X3_HYPSF</name>
<evidence type="ECO:0000313" key="2">
    <source>
        <dbReference type="EMBL" id="KJA15510.1"/>
    </source>
</evidence>
<keyword evidence="3" id="KW-1185">Reference proteome</keyword>
<dbReference type="AlphaFoldDB" id="A0A0D2P4X3"/>
<evidence type="ECO:0000256" key="1">
    <source>
        <dbReference type="SAM" id="MobiDB-lite"/>
    </source>
</evidence>
<gene>
    <name evidence="2" type="ORF">HYPSUDRAFT_207783</name>
</gene>
<evidence type="ECO:0000313" key="3">
    <source>
        <dbReference type="Proteomes" id="UP000054270"/>
    </source>
</evidence>
<proteinExistence type="predicted"/>